<evidence type="ECO:0000256" key="3">
    <source>
        <dbReference type="ARBA" id="ARBA00023277"/>
    </source>
</evidence>
<dbReference type="GO" id="GO:0016740">
    <property type="term" value="F:transferase activity"/>
    <property type="evidence" value="ECO:0007669"/>
    <property type="project" value="UniProtKB-KW"/>
</dbReference>
<keyword evidence="4" id="KW-0732">Signal</keyword>
<dbReference type="GO" id="GO:0006004">
    <property type="term" value="P:fucose metabolic process"/>
    <property type="evidence" value="ECO:0007669"/>
    <property type="project" value="UniProtKB-KW"/>
</dbReference>
<dbReference type="Proteomes" id="UP000717996">
    <property type="component" value="Unassembled WGS sequence"/>
</dbReference>
<dbReference type="OMA" id="RYDWRIF"/>
<gene>
    <name evidence="5" type="ORF">G6F51_005808</name>
</gene>
<evidence type="ECO:0000256" key="2">
    <source>
        <dbReference type="ARBA" id="ARBA00023253"/>
    </source>
</evidence>
<accession>A0A9P6YCK0</accession>
<dbReference type="AlphaFoldDB" id="A0A9P6YCK0"/>
<reference evidence="5" key="1">
    <citation type="journal article" date="2020" name="Microb. Genom.">
        <title>Genetic diversity of clinical and environmental Mucorales isolates obtained from an investigation of mucormycosis cases among solid organ transplant recipients.</title>
        <authorList>
            <person name="Nguyen M.H."/>
            <person name="Kaul D."/>
            <person name="Muto C."/>
            <person name="Cheng S.J."/>
            <person name="Richter R.A."/>
            <person name="Bruno V.M."/>
            <person name="Liu G."/>
            <person name="Beyhan S."/>
            <person name="Sundermann A.J."/>
            <person name="Mounaud S."/>
            <person name="Pasculle A.W."/>
            <person name="Nierman W.C."/>
            <person name="Driscoll E."/>
            <person name="Cumbie R."/>
            <person name="Clancy C.J."/>
            <person name="Dupont C.L."/>
        </authorList>
    </citation>
    <scope>NUCLEOTIDE SEQUENCE</scope>
    <source>
        <strain evidence="5">GL16</strain>
    </source>
</reference>
<keyword evidence="1" id="KW-0808">Transferase</keyword>
<comment type="caution">
    <text evidence="5">The sequence shown here is derived from an EMBL/GenBank/DDBJ whole genome shotgun (WGS) entry which is preliminary data.</text>
</comment>
<dbReference type="InterPro" id="IPR019378">
    <property type="entry name" value="GDP-Fuc_O-FucTrfase"/>
</dbReference>
<proteinExistence type="predicted"/>
<evidence type="ECO:0000256" key="1">
    <source>
        <dbReference type="ARBA" id="ARBA00022679"/>
    </source>
</evidence>
<feature type="signal peptide" evidence="4">
    <location>
        <begin position="1"/>
        <end position="24"/>
    </location>
</feature>
<evidence type="ECO:0000256" key="4">
    <source>
        <dbReference type="SAM" id="SignalP"/>
    </source>
</evidence>
<dbReference type="OrthoDB" id="1882547at2759"/>
<dbReference type="Gene3D" id="3.40.50.11350">
    <property type="match status" value="1"/>
</dbReference>
<keyword evidence="3" id="KW-0119">Carbohydrate metabolism</keyword>
<dbReference type="EMBL" id="JAANIT010000738">
    <property type="protein sequence ID" value="KAG1544862.1"/>
    <property type="molecule type" value="Genomic_DNA"/>
</dbReference>
<dbReference type="PANTHER" id="PTHR36050:SF1">
    <property type="entry name" value="O-FUCOSYLTRANSFERASE 30"/>
    <property type="match status" value="1"/>
</dbReference>
<dbReference type="PANTHER" id="PTHR36050">
    <property type="entry name" value="O-FUCOSYLTRANSFERASE 30"/>
    <property type="match status" value="1"/>
</dbReference>
<name>A0A9P6YCK0_RHIOR</name>
<dbReference type="Pfam" id="PF10250">
    <property type="entry name" value="O-FucT"/>
    <property type="match status" value="1"/>
</dbReference>
<organism evidence="5 6">
    <name type="scientific">Rhizopus oryzae</name>
    <name type="common">Mucormycosis agent</name>
    <name type="synonym">Rhizopus arrhizus var. delemar</name>
    <dbReference type="NCBI Taxonomy" id="64495"/>
    <lineage>
        <taxon>Eukaryota</taxon>
        <taxon>Fungi</taxon>
        <taxon>Fungi incertae sedis</taxon>
        <taxon>Mucoromycota</taxon>
        <taxon>Mucoromycotina</taxon>
        <taxon>Mucoromycetes</taxon>
        <taxon>Mucorales</taxon>
        <taxon>Mucorineae</taxon>
        <taxon>Rhizopodaceae</taxon>
        <taxon>Rhizopus</taxon>
    </lineage>
</organism>
<feature type="chain" id="PRO_5040329909" evidence="4">
    <location>
        <begin position="25"/>
        <end position="423"/>
    </location>
</feature>
<evidence type="ECO:0000313" key="5">
    <source>
        <dbReference type="EMBL" id="KAG1544862.1"/>
    </source>
</evidence>
<evidence type="ECO:0000313" key="6">
    <source>
        <dbReference type="Proteomes" id="UP000717996"/>
    </source>
</evidence>
<dbReference type="CDD" id="cd11296">
    <property type="entry name" value="O-FucT_like"/>
    <property type="match status" value="1"/>
</dbReference>
<keyword evidence="2" id="KW-0294">Fucose metabolism</keyword>
<protein>
    <submittedName>
        <fullName evidence="5">Uncharacterized protein</fullName>
    </submittedName>
</protein>
<sequence>MKLDTTNKVSFLYFLLTLVLFSQFTDYPTQPTHLSLFNQSTQEPEYKPPIDPNAKYITFFTHSGFQNQLIQVENAILLAWFLNRTLILPKAILGDSFGWNNFDRLNERHNLLYARCEKNKKSCLKRKYAVTSFDKLIDLSWAKQHVQIIDKNRPDFQWLEDQLDIKIVGHNQSFGSFIGGDVLFFKDQTRYDWRFFDKPSKYQFLGKYKDGLNISTLKERKEKLIYFTSLFGTGKFSIKDPYHQQFFKTLQQTMIYKHPAVLRMSEIVVHALGVEFVGVHLRTRDGLFVEAVPDNIQQIKQHIPYQPLHQTPHLSTCVQLARENKTTLVFLATDTVNPRKDHPEVWKHAPCTFTLYDILGHDHPSWIYMDQYRSHKGESMRKYLVPLVDALVASQGRSFIGTKGSTFSGYIRRLHQNYRAKHV</sequence>